<dbReference type="InterPro" id="IPR005115">
    <property type="entry name" value="Gly_transporter"/>
</dbReference>
<dbReference type="GO" id="GO:0005886">
    <property type="term" value="C:plasma membrane"/>
    <property type="evidence" value="ECO:0007669"/>
    <property type="project" value="UniProtKB-SubCell"/>
</dbReference>
<evidence type="ECO:0000256" key="1">
    <source>
        <dbReference type="ARBA" id="ARBA00004651"/>
    </source>
</evidence>
<dbReference type="RefSeq" id="WP_139075060.1">
    <property type="nucleotide sequence ID" value="NZ_VDFU01000002.1"/>
</dbReference>
<keyword evidence="10" id="KW-1185">Reference proteome</keyword>
<accession>A0A5C4N458</accession>
<evidence type="ECO:0000313" key="10">
    <source>
        <dbReference type="Proteomes" id="UP000305887"/>
    </source>
</evidence>
<keyword evidence="4 7" id="KW-0812">Transmembrane</keyword>
<feature type="transmembrane region" description="Helical" evidence="7">
    <location>
        <begin position="6"/>
        <end position="28"/>
    </location>
</feature>
<keyword evidence="6 7" id="KW-0472">Membrane</keyword>
<dbReference type="EMBL" id="VDFU01000002">
    <property type="protein sequence ID" value="TNC52376.1"/>
    <property type="molecule type" value="Genomic_DNA"/>
</dbReference>
<name>A0A5C4N458_9RHOB</name>
<evidence type="ECO:0000256" key="6">
    <source>
        <dbReference type="ARBA" id="ARBA00023136"/>
    </source>
</evidence>
<keyword evidence="5 7" id="KW-1133">Transmembrane helix</keyword>
<evidence type="ECO:0000256" key="5">
    <source>
        <dbReference type="ARBA" id="ARBA00022989"/>
    </source>
</evidence>
<comment type="caution">
    <text evidence="9">The sequence shown here is derived from an EMBL/GenBank/DDBJ whole genome shotgun (WGS) entry which is preliminary data.</text>
</comment>
<feature type="transmembrane region" description="Helical" evidence="7">
    <location>
        <begin position="153"/>
        <end position="172"/>
    </location>
</feature>
<organism evidence="9 10">
    <name type="scientific">Rubellimicrobium rubrum</name>
    <dbReference type="NCBI Taxonomy" id="2585369"/>
    <lineage>
        <taxon>Bacteria</taxon>
        <taxon>Pseudomonadati</taxon>
        <taxon>Pseudomonadota</taxon>
        <taxon>Alphaproteobacteria</taxon>
        <taxon>Rhodobacterales</taxon>
        <taxon>Roseobacteraceae</taxon>
        <taxon>Rubellimicrobium</taxon>
    </lineage>
</organism>
<dbReference type="PANTHER" id="PTHR30506:SF3">
    <property type="entry name" value="UPF0126 INNER MEMBRANE PROTEIN YADS-RELATED"/>
    <property type="match status" value="1"/>
</dbReference>
<feature type="domain" description="Glycine transporter" evidence="8">
    <location>
        <begin position="96"/>
        <end position="167"/>
    </location>
</feature>
<evidence type="ECO:0000256" key="3">
    <source>
        <dbReference type="ARBA" id="ARBA00022475"/>
    </source>
</evidence>
<dbReference type="Pfam" id="PF03458">
    <property type="entry name" value="Gly_transporter"/>
    <property type="match status" value="2"/>
</dbReference>
<comment type="subcellular location">
    <subcellularLocation>
        <location evidence="1">Cell membrane</location>
        <topology evidence="1">Multi-pass membrane protein</topology>
    </subcellularLocation>
</comment>
<feature type="transmembrane region" description="Helical" evidence="7">
    <location>
        <begin position="35"/>
        <end position="57"/>
    </location>
</feature>
<feature type="transmembrane region" description="Helical" evidence="7">
    <location>
        <begin position="69"/>
        <end position="87"/>
    </location>
</feature>
<feature type="transmembrane region" description="Helical" evidence="7">
    <location>
        <begin position="120"/>
        <end position="141"/>
    </location>
</feature>
<evidence type="ECO:0000256" key="7">
    <source>
        <dbReference type="SAM" id="Phobius"/>
    </source>
</evidence>
<dbReference type="Proteomes" id="UP000305887">
    <property type="component" value="Unassembled WGS sequence"/>
</dbReference>
<evidence type="ECO:0000313" key="9">
    <source>
        <dbReference type="EMBL" id="TNC52376.1"/>
    </source>
</evidence>
<evidence type="ECO:0000256" key="4">
    <source>
        <dbReference type="ARBA" id="ARBA00022692"/>
    </source>
</evidence>
<protein>
    <submittedName>
        <fullName evidence="9">Trimeric intracellular cation channel family protein</fullName>
    </submittedName>
</protein>
<proteinExistence type="inferred from homology"/>
<sequence>MITLGTLVVALDLLGTFVFGLSGGTVAVRRGLDIFGVLVLAGAAALAGGVVRDVLLGATPPAALDDRRYLLVALGAALTAFLFHPVVNRLLKPVMVLDALGLGLFAVTGCRKALEHGLDPLASVLLGVLSAVGGGALRDLLVTEVPRVLREEIYALAALVGAAVVVAGQGLGLAEGPVLIAGVVAASGLRIVSVLRNWSAPRSPWS</sequence>
<dbReference type="OrthoDB" id="9791874at2"/>
<feature type="domain" description="Glycine transporter" evidence="8">
    <location>
        <begin position="10"/>
        <end position="84"/>
    </location>
</feature>
<evidence type="ECO:0000256" key="2">
    <source>
        <dbReference type="ARBA" id="ARBA00008193"/>
    </source>
</evidence>
<reference evidence="9 10" key="1">
    <citation type="submission" date="2019-06" db="EMBL/GenBank/DDBJ databases">
        <title>YIM 131921 draft genome.</title>
        <authorList>
            <person name="Jiang L."/>
        </authorList>
    </citation>
    <scope>NUCLEOTIDE SEQUENCE [LARGE SCALE GENOMIC DNA]</scope>
    <source>
        <strain evidence="9 10">YIM 131921</strain>
    </source>
</reference>
<feature type="transmembrane region" description="Helical" evidence="7">
    <location>
        <begin position="178"/>
        <end position="198"/>
    </location>
</feature>
<dbReference type="PANTHER" id="PTHR30506">
    <property type="entry name" value="INNER MEMBRANE PROTEIN"/>
    <property type="match status" value="1"/>
</dbReference>
<comment type="similarity">
    <text evidence="2">Belongs to the UPF0126 family.</text>
</comment>
<gene>
    <name evidence="9" type="ORF">FHG66_02205</name>
</gene>
<evidence type="ECO:0000259" key="8">
    <source>
        <dbReference type="Pfam" id="PF03458"/>
    </source>
</evidence>
<dbReference type="AlphaFoldDB" id="A0A5C4N458"/>
<keyword evidence="3" id="KW-1003">Cell membrane</keyword>